<proteinExistence type="predicted"/>
<feature type="region of interest" description="Disordered" evidence="1">
    <location>
        <begin position="1"/>
        <end position="27"/>
    </location>
</feature>
<name>A0A6J4IYB7_9ACTN</name>
<protein>
    <submittedName>
        <fullName evidence="2">Uncharacterized protein</fullName>
    </submittedName>
</protein>
<feature type="compositionally biased region" description="Basic and acidic residues" evidence="1">
    <location>
        <begin position="351"/>
        <end position="366"/>
    </location>
</feature>
<feature type="compositionally biased region" description="Basic and acidic residues" evidence="1">
    <location>
        <begin position="323"/>
        <end position="334"/>
    </location>
</feature>
<dbReference type="AlphaFoldDB" id="A0A6J4IYB7"/>
<feature type="compositionally biased region" description="Basic and acidic residues" evidence="1">
    <location>
        <begin position="103"/>
        <end position="116"/>
    </location>
</feature>
<feature type="region of interest" description="Disordered" evidence="1">
    <location>
        <begin position="383"/>
        <end position="402"/>
    </location>
</feature>
<organism evidence="2">
    <name type="scientific">uncultured Acidimicrobiales bacterium</name>
    <dbReference type="NCBI Taxonomy" id="310071"/>
    <lineage>
        <taxon>Bacteria</taxon>
        <taxon>Bacillati</taxon>
        <taxon>Actinomycetota</taxon>
        <taxon>Acidimicrobiia</taxon>
        <taxon>Acidimicrobiales</taxon>
        <taxon>environmental samples</taxon>
    </lineage>
</organism>
<feature type="compositionally biased region" description="Basic and acidic residues" evidence="1">
    <location>
        <begin position="215"/>
        <end position="234"/>
    </location>
</feature>
<feature type="compositionally biased region" description="Basic and acidic residues" evidence="1">
    <location>
        <begin position="289"/>
        <end position="299"/>
    </location>
</feature>
<feature type="region of interest" description="Disordered" evidence="1">
    <location>
        <begin position="78"/>
        <end position="368"/>
    </location>
</feature>
<evidence type="ECO:0000313" key="2">
    <source>
        <dbReference type="EMBL" id="CAA9265168.1"/>
    </source>
</evidence>
<dbReference type="EMBL" id="CADCTF010000146">
    <property type="protein sequence ID" value="CAA9265168.1"/>
    <property type="molecule type" value="Genomic_DNA"/>
</dbReference>
<gene>
    <name evidence="2" type="ORF">AVDCRST_MAG50-3098</name>
</gene>
<sequence length="402" mass="44650">MHLQGDRPGVQVDPLRHQEQVGERRRRQPRLALGCRRSVVEVELGLDAPDLSARPFHEHHRPQLRPARLAVLGERLGDDRPAAGQVHPVAPVQDDGRRRRVRRAADAGRDDHDAGMGKRCAAHADMPAGGHRQAEEHQHGCGRRRQRVPDEERAVDHPAATGDQSIDHWHCSADEHHRGRRDEEPRSGCDERVAAPPGRCRGRSNLCPRTRRVPSHADDGRDDEHQQHTEEHQPDAWGLGKDVDGHGCSRAGEQGAEGGQHEGSDGQSHRRPARRPPSLVHGGGVQQGGDHEPRDERCVLHWVPRPEAPPAELLVRPVGPRGEPQRQQRPREEGVPAQAGEPAHPTCRGFGADHGDGEDEGHHESRVAQVQQWRVVEHRRVLEHRGEAAAVERGYGQSPERA</sequence>
<accession>A0A6J4IYB7</accession>
<feature type="compositionally biased region" description="Basic and acidic residues" evidence="1">
    <location>
        <begin position="147"/>
        <end position="156"/>
    </location>
</feature>
<reference evidence="2" key="1">
    <citation type="submission" date="2020-02" db="EMBL/GenBank/DDBJ databases">
        <authorList>
            <person name="Meier V. D."/>
        </authorList>
    </citation>
    <scope>NUCLEOTIDE SEQUENCE</scope>
    <source>
        <strain evidence="2">AVDCRST_MAG50</strain>
    </source>
</reference>
<evidence type="ECO:0000256" key="1">
    <source>
        <dbReference type="SAM" id="MobiDB-lite"/>
    </source>
</evidence>
<feature type="compositionally biased region" description="Basic and acidic residues" evidence="1">
    <location>
        <begin position="14"/>
        <end position="23"/>
    </location>
</feature>
<feature type="compositionally biased region" description="Basic and acidic residues" evidence="1">
    <location>
        <begin position="259"/>
        <end position="268"/>
    </location>
</feature>
<feature type="compositionally biased region" description="Basic and acidic residues" evidence="1">
    <location>
        <begin position="165"/>
        <end position="193"/>
    </location>
</feature>